<evidence type="ECO:0000256" key="7">
    <source>
        <dbReference type="RuleBase" id="RU004016"/>
    </source>
</evidence>
<organism evidence="11 12">
    <name type="scientific">Clostridium cibarium</name>
    <dbReference type="NCBI Taxonomy" id="2762247"/>
    <lineage>
        <taxon>Bacteria</taxon>
        <taxon>Bacillati</taxon>
        <taxon>Bacillota</taxon>
        <taxon>Clostridia</taxon>
        <taxon>Eubacteriales</taxon>
        <taxon>Clostridiaceae</taxon>
        <taxon>Clostridium</taxon>
    </lineage>
</organism>
<evidence type="ECO:0000256" key="5">
    <source>
        <dbReference type="ARBA" id="ARBA00022984"/>
    </source>
</evidence>
<sequence>MTKRKLFKTITLALSIALLTPFANKVQAKEDGSSINIVSQAAIVMDYDTGEIIYEKNANEKKFLASTTKLMTSLLFAEHNKKTDTITYTESAKIQPPYTLDSEKMKPYGKSFKVGDTLSADIVMKGLLLFSGNDAAYMISDAVGGSKEGFAKMMNDRAKQLGLDNTHFENPNGLPEKSSDGKEHDVNYSTAYELALLTKAAYENDWVKETVQLHNADVILPGNTRVKLENRNTELGKNGNIGGKTGITDEAGTCFSGVYERNGKKYLAAVLKSDRNSDSKRFEDIDAIMDYSENANREVYKKSGEEVGTAELQYKMFKFFGPTKTITAPIVLKEDVMLYNNSINNNEAVINVNSEENDAWKVASEDSTKLTVSVKQFSTDVKGKVDVSTGSLIKANIIPYIALLAVVIIAIVLVLAIVKMIKNSGKKKRKSYKRRRY</sequence>
<comment type="caution">
    <text evidence="11">The sequence shown here is derived from an EMBL/GenBank/DDBJ whole genome shotgun (WGS) entry which is preliminary data.</text>
</comment>
<keyword evidence="8" id="KW-0472">Membrane</keyword>
<evidence type="ECO:0000259" key="10">
    <source>
        <dbReference type="Pfam" id="PF00768"/>
    </source>
</evidence>
<keyword evidence="4" id="KW-0133">Cell shape</keyword>
<keyword evidence="2 9" id="KW-0732">Signal</keyword>
<dbReference type="SUPFAM" id="SSF56601">
    <property type="entry name" value="beta-lactamase/transpeptidase-like"/>
    <property type="match status" value="1"/>
</dbReference>
<keyword evidence="8" id="KW-0812">Transmembrane</keyword>
<dbReference type="InterPro" id="IPR001967">
    <property type="entry name" value="Peptidase_S11_N"/>
</dbReference>
<keyword evidence="12" id="KW-1185">Reference proteome</keyword>
<dbReference type="PRINTS" id="PR00725">
    <property type="entry name" value="DADACBPTASE1"/>
</dbReference>
<proteinExistence type="inferred from homology"/>
<comment type="similarity">
    <text evidence="1 7">Belongs to the peptidase S11 family.</text>
</comment>
<dbReference type="InterPro" id="IPR012338">
    <property type="entry name" value="Beta-lactam/transpept-like"/>
</dbReference>
<keyword evidence="11" id="KW-0645">Protease</keyword>
<keyword evidence="11" id="KW-0121">Carboxypeptidase</keyword>
<keyword evidence="6" id="KW-0961">Cell wall biogenesis/degradation</keyword>
<evidence type="ECO:0000256" key="1">
    <source>
        <dbReference type="ARBA" id="ARBA00007164"/>
    </source>
</evidence>
<feature type="chain" id="PRO_5045440967" evidence="9">
    <location>
        <begin position="29"/>
        <end position="437"/>
    </location>
</feature>
<gene>
    <name evidence="11" type="ORF">H9661_08175</name>
</gene>
<evidence type="ECO:0000313" key="12">
    <source>
        <dbReference type="Proteomes" id="UP000627781"/>
    </source>
</evidence>
<accession>A0ABR8PT44</accession>
<feature type="domain" description="Peptidase S11 D-alanyl-D-alanine carboxypeptidase A N-terminal" evidence="10">
    <location>
        <begin position="35"/>
        <end position="273"/>
    </location>
</feature>
<keyword evidence="5" id="KW-0573">Peptidoglycan synthesis</keyword>
<dbReference type="PANTHER" id="PTHR21581">
    <property type="entry name" value="D-ALANYL-D-ALANINE CARBOXYPEPTIDASE"/>
    <property type="match status" value="1"/>
</dbReference>
<evidence type="ECO:0000256" key="3">
    <source>
        <dbReference type="ARBA" id="ARBA00022801"/>
    </source>
</evidence>
<keyword evidence="8" id="KW-1133">Transmembrane helix</keyword>
<evidence type="ECO:0000256" key="8">
    <source>
        <dbReference type="SAM" id="Phobius"/>
    </source>
</evidence>
<evidence type="ECO:0000256" key="9">
    <source>
        <dbReference type="SAM" id="SignalP"/>
    </source>
</evidence>
<feature type="signal peptide" evidence="9">
    <location>
        <begin position="1"/>
        <end position="28"/>
    </location>
</feature>
<dbReference type="Gene3D" id="3.40.710.10">
    <property type="entry name" value="DD-peptidase/beta-lactamase superfamily"/>
    <property type="match status" value="1"/>
</dbReference>
<feature type="transmembrane region" description="Helical" evidence="8">
    <location>
        <begin position="397"/>
        <end position="421"/>
    </location>
</feature>
<dbReference type="Pfam" id="PF00768">
    <property type="entry name" value="Peptidase_S11"/>
    <property type="match status" value="1"/>
</dbReference>
<dbReference type="PANTHER" id="PTHR21581:SF26">
    <property type="entry name" value="D-ALANYL-D-ALANINE ENDOPEPTIDASE"/>
    <property type="match status" value="1"/>
</dbReference>
<keyword evidence="3" id="KW-0378">Hydrolase</keyword>
<name>A0ABR8PT44_9CLOT</name>
<dbReference type="RefSeq" id="WP_143316069.1">
    <property type="nucleotide sequence ID" value="NZ_JACSRA010000010.1"/>
</dbReference>
<dbReference type="GO" id="GO:0004180">
    <property type="term" value="F:carboxypeptidase activity"/>
    <property type="evidence" value="ECO:0007669"/>
    <property type="project" value="UniProtKB-KW"/>
</dbReference>
<dbReference type="EMBL" id="JACSRA010000010">
    <property type="protein sequence ID" value="MBD7911329.1"/>
    <property type="molecule type" value="Genomic_DNA"/>
</dbReference>
<evidence type="ECO:0000256" key="6">
    <source>
        <dbReference type="ARBA" id="ARBA00023316"/>
    </source>
</evidence>
<dbReference type="InterPro" id="IPR018044">
    <property type="entry name" value="Peptidase_S11"/>
</dbReference>
<dbReference type="Proteomes" id="UP000627781">
    <property type="component" value="Unassembled WGS sequence"/>
</dbReference>
<evidence type="ECO:0000256" key="4">
    <source>
        <dbReference type="ARBA" id="ARBA00022960"/>
    </source>
</evidence>
<protein>
    <submittedName>
        <fullName evidence="11">D-alanyl-D-alanine carboxypeptidase</fullName>
    </submittedName>
</protein>
<evidence type="ECO:0000313" key="11">
    <source>
        <dbReference type="EMBL" id="MBD7911329.1"/>
    </source>
</evidence>
<evidence type="ECO:0000256" key="2">
    <source>
        <dbReference type="ARBA" id="ARBA00022729"/>
    </source>
</evidence>
<reference evidence="11 12" key="1">
    <citation type="submission" date="2020-08" db="EMBL/GenBank/DDBJ databases">
        <title>A Genomic Blueprint of the Chicken Gut Microbiome.</title>
        <authorList>
            <person name="Gilroy R."/>
            <person name="Ravi A."/>
            <person name="Getino M."/>
            <person name="Pursley I."/>
            <person name="Horton D.L."/>
            <person name="Alikhan N.-F."/>
            <person name="Baker D."/>
            <person name="Gharbi K."/>
            <person name="Hall N."/>
            <person name="Watson M."/>
            <person name="Adriaenssens E.M."/>
            <person name="Foster-Nyarko E."/>
            <person name="Jarju S."/>
            <person name="Secka A."/>
            <person name="Antonio M."/>
            <person name="Oren A."/>
            <person name="Chaudhuri R."/>
            <person name="La Ragione R.M."/>
            <person name="Hildebrand F."/>
            <person name="Pallen M.J."/>
        </authorList>
    </citation>
    <scope>NUCLEOTIDE SEQUENCE [LARGE SCALE GENOMIC DNA]</scope>
    <source>
        <strain evidence="11 12">Sa3CVN1</strain>
    </source>
</reference>